<dbReference type="EMBL" id="QMKO01003305">
    <property type="protein sequence ID" value="RTG81536.1"/>
    <property type="molecule type" value="Genomic_DNA"/>
</dbReference>
<proteinExistence type="predicted"/>
<protein>
    <submittedName>
        <fullName evidence="1">Uncharacterized protein</fullName>
    </submittedName>
</protein>
<dbReference type="Proteomes" id="UP000290809">
    <property type="component" value="Unassembled WGS sequence"/>
</dbReference>
<keyword evidence="2" id="KW-1185">Reference proteome</keyword>
<comment type="caution">
    <text evidence="1">The sequence shown here is derived from an EMBL/GenBank/DDBJ whole genome shotgun (WGS) entry which is preliminary data.</text>
</comment>
<organism evidence="1 2">
    <name type="scientific">Schistosoma bovis</name>
    <name type="common">Blood fluke</name>
    <dbReference type="NCBI Taxonomy" id="6184"/>
    <lineage>
        <taxon>Eukaryota</taxon>
        <taxon>Metazoa</taxon>
        <taxon>Spiralia</taxon>
        <taxon>Lophotrochozoa</taxon>
        <taxon>Platyhelminthes</taxon>
        <taxon>Trematoda</taxon>
        <taxon>Digenea</taxon>
        <taxon>Strigeidida</taxon>
        <taxon>Schistosomatoidea</taxon>
        <taxon>Schistosomatidae</taxon>
        <taxon>Schistosoma</taxon>
    </lineage>
</organism>
<dbReference type="AlphaFoldDB" id="A0A430Q1H7"/>
<dbReference type="STRING" id="6184.A0A430Q1H7"/>
<evidence type="ECO:0000313" key="2">
    <source>
        <dbReference type="Proteomes" id="UP000290809"/>
    </source>
</evidence>
<accession>A0A430Q1H7</accession>
<gene>
    <name evidence="1" type="ORF">DC041_0012400</name>
</gene>
<name>A0A430Q1H7_SCHBO</name>
<evidence type="ECO:0000313" key="1">
    <source>
        <dbReference type="EMBL" id="RTG81536.1"/>
    </source>
</evidence>
<sequence length="70" mass="7952">MKRHVTDLQSLIYPTTSYLQPTQLFQSNPLFLNDTSKDDDKPCYSTSILDPNNTMDAKLLNLIQVSDTVC</sequence>
<reference evidence="1 2" key="1">
    <citation type="journal article" date="2019" name="PLoS Pathog.">
        <title>Genome sequence of the bovine parasite Schistosoma bovis Tanzania.</title>
        <authorList>
            <person name="Oey H."/>
            <person name="Zakrzewski M."/>
            <person name="Gobert G."/>
            <person name="Gravermann K."/>
            <person name="Stoye J."/>
            <person name="Jones M."/>
            <person name="Mcmanus D."/>
            <person name="Krause L."/>
        </authorList>
    </citation>
    <scope>NUCLEOTIDE SEQUENCE [LARGE SCALE GENOMIC DNA]</scope>
    <source>
        <strain evidence="1 2">TAN1997</strain>
    </source>
</reference>